<proteinExistence type="predicted"/>
<dbReference type="InterPro" id="IPR039060">
    <property type="entry name" value="Antitox_HigA"/>
</dbReference>
<dbReference type="Gene3D" id="1.10.260.40">
    <property type="entry name" value="lambda repressor-like DNA-binding domains"/>
    <property type="match status" value="1"/>
</dbReference>
<dbReference type="PANTHER" id="PTHR40455:SF1">
    <property type="entry name" value="ANTITOXIN HIGA"/>
    <property type="match status" value="1"/>
</dbReference>
<accession>A0A951QL61</accession>
<gene>
    <name evidence="1" type="ORF">KME60_11625</name>
</gene>
<sequence>MTLTFNREVYANLLKEALPRAINTKEEYERALSIVEALMYKENLTIEEDQIYDLFIILIEKFEAENYPLQNLSTPHSRLLHLIEANDLKQTDLLDVFGSSGIASEVINGKREISKTHAKKLGARFNITPSVFLA</sequence>
<evidence type="ECO:0000313" key="2">
    <source>
        <dbReference type="Proteomes" id="UP000729701"/>
    </source>
</evidence>
<organism evidence="1 2">
    <name type="scientific">Cyanomargarita calcarea GSE-NOS-MK-12-04C</name>
    <dbReference type="NCBI Taxonomy" id="2839659"/>
    <lineage>
        <taxon>Bacteria</taxon>
        <taxon>Bacillati</taxon>
        <taxon>Cyanobacteriota</taxon>
        <taxon>Cyanophyceae</taxon>
        <taxon>Nostocales</taxon>
        <taxon>Cyanomargaritaceae</taxon>
        <taxon>Cyanomargarita</taxon>
    </lineage>
</organism>
<reference evidence="1" key="1">
    <citation type="submission" date="2021-05" db="EMBL/GenBank/DDBJ databases">
        <authorList>
            <person name="Pietrasiak N."/>
            <person name="Ward R."/>
            <person name="Stajich J.E."/>
            <person name="Kurbessoian T."/>
        </authorList>
    </citation>
    <scope>NUCLEOTIDE SEQUENCE</scope>
    <source>
        <strain evidence="1">GSE-NOS-MK-12-04C</strain>
    </source>
</reference>
<protein>
    <submittedName>
        <fullName evidence="1">Transcriptional regulator</fullName>
    </submittedName>
</protein>
<evidence type="ECO:0000313" key="1">
    <source>
        <dbReference type="EMBL" id="MBW4668042.1"/>
    </source>
</evidence>
<name>A0A951QL61_9CYAN</name>
<dbReference type="PANTHER" id="PTHR40455">
    <property type="entry name" value="ANTITOXIN HIGA"/>
    <property type="match status" value="1"/>
</dbReference>
<dbReference type="AlphaFoldDB" id="A0A951QL61"/>
<dbReference type="InterPro" id="IPR010982">
    <property type="entry name" value="Lambda_DNA-bd_dom_sf"/>
</dbReference>
<comment type="caution">
    <text evidence="1">The sequence shown here is derived from an EMBL/GenBank/DDBJ whole genome shotgun (WGS) entry which is preliminary data.</text>
</comment>
<reference evidence="1" key="2">
    <citation type="journal article" date="2022" name="Microbiol. Resour. Announc.">
        <title>Metagenome Sequencing to Explore Phylogenomics of Terrestrial Cyanobacteria.</title>
        <authorList>
            <person name="Ward R.D."/>
            <person name="Stajich J.E."/>
            <person name="Johansen J.R."/>
            <person name="Huntemann M."/>
            <person name="Clum A."/>
            <person name="Foster B."/>
            <person name="Foster B."/>
            <person name="Roux S."/>
            <person name="Palaniappan K."/>
            <person name="Varghese N."/>
            <person name="Mukherjee S."/>
            <person name="Reddy T.B.K."/>
            <person name="Daum C."/>
            <person name="Copeland A."/>
            <person name="Chen I.A."/>
            <person name="Ivanova N.N."/>
            <person name="Kyrpides N.C."/>
            <person name="Shapiro N."/>
            <person name="Eloe-Fadrosh E.A."/>
            <person name="Pietrasiak N."/>
        </authorList>
    </citation>
    <scope>NUCLEOTIDE SEQUENCE</scope>
    <source>
        <strain evidence="1">GSE-NOS-MK-12-04C</strain>
    </source>
</reference>
<dbReference type="GO" id="GO:0006355">
    <property type="term" value="P:regulation of DNA-templated transcription"/>
    <property type="evidence" value="ECO:0007669"/>
    <property type="project" value="InterPro"/>
</dbReference>
<dbReference type="GO" id="GO:0001046">
    <property type="term" value="F:core promoter sequence-specific DNA binding"/>
    <property type="evidence" value="ECO:0007669"/>
    <property type="project" value="TreeGrafter"/>
</dbReference>
<dbReference type="EMBL" id="JAHHGZ010000010">
    <property type="protein sequence ID" value="MBW4668042.1"/>
    <property type="molecule type" value="Genomic_DNA"/>
</dbReference>
<dbReference type="Proteomes" id="UP000729701">
    <property type="component" value="Unassembled WGS sequence"/>
</dbReference>